<evidence type="ECO:0008006" key="5">
    <source>
        <dbReference type="Google" id="ProtNLM"/>
    </source>
</evidence>
<dbReference type="RefSeq" id="WP_345634616.1">
    <property type="nucleotide sequence ID" value="NZ_BAABJQ010000020.1"/>
</dbReference>
<evidence type="ECO:0000313" key="3">
    <source>
        <dbReference type="EMBL" id="GAA5193737.1"/>
    </source>
</evidence>
<keyword evidence="2" id="KW-0812">Transmembrane</keyword>
<keyword evidence="2" id="KW-1133">Transmembrane helix</keyword>
<feature type="compositionally biased region" description="Basic and acidic residues" evidence="1">
    <location>
        <begin position="352"/>
        <end position="361"/>
    </location>
</feature>
<feature type="transmembrane region" description="Helical" evidence="2">
    <location>
        <begin position="12"/>
        <end position="40"/>
    </location>
</feature>
<keyword evidence="4" id="KW-1185">Reference proteome</keyword>
<sequence length="361" mass="38921">MNEIVKGALDGGWSLIVGWVLPSAVNLALAVLICSGVAGVPSIGDLADGDNAGRGAVALGVAVLGGLILAALQTPLYRLLEGYLGWPRWLFGRARRRMLHHKHLLTDRLAMCRLADAEREGGLDEAGRSALAALRAHPVVGRYAARDAGLSATQRALLRERLQRFPVDDDQVVATRLGNGIRRLEEYGYDRYRLDSQVLWYELSAVAPEQTAKQIDRSRTGVDFFVCLLFGHLIVAASAIGLLAAGVLPRSPARILAVPLLVVLAHVWYRIAVVATDDWAAAVRAMVNVGRGPLSEAMGLRLPDGIADEREMWTLASRLVRLPFDRRAAALDRFRNGPDPAQTIEAQAAGAEAREAAGEPS</sequence>
<organism evidence="3 4">
    <name type="scientific">Rugosimonospora acidiphila</name>
    <dbReference type="NCBI Taxonomy" id="556531"/>
    <lineage>
        <taxon>Bacteria</taxon>
        <taxon>Bacillati</taxon>
        <taxon>Actinomycetota</taxon>
        <taxon>Actinomycetes</taxon>
        <taxon>Micromonosporales</taxon>
        <taxon>Micromonosporaceae</taxon>
        <taxon>Rugosimonospora</taxon>
    </lineage>
</organism>
<reference evidence="4" key="1">
    <citation type="journal article" date="2019" name="Int. J. Syst. Evol. Microbiol.">
        <title>The Global Catalogue of Microorganisms (GCM) 10K type strain sequencing project: providing services to taxonomists for standard genome sequencing and annotation.</title>
        <authorList>
            <consortium name="The Broad Institute Genomics Platform"/>
            <consortium name="The Broad Institute Genome Sequencing Center for Infectious Disease"/>
            <person name="Wu L."/>
            <person name="Ma J."/>
        </authorList>
    </citation>
    <scope>NUCLEOTIDE SEQUENCE [LARGE SCALE GENOMIC DNA]</scope>
    <source>
        <strain evidence="4">JCM 18304</strain>
    </source>
</reference>
<accession>A0ABP9SBD0</accession>
<evidence type="ECO:0000256" key="1">
    <source>
        <dbReference type="SAM" id="MobiDB-lite"/>
    </source>
</evidence>
<protein>
    <recommendedName>
        <fullName evidence="5">DUF2207 domain-containing protein</fullName>
    </recommendedName>
</protein>
<dbReference type="Proteomes" id="UP001501570">
    <property type="component" value="Unassembled WGS sequence"/>
</dbReference>
<feature type="transmembrane region" description="Helical" evidence="2">
    <location>
        <begin position="222"/>
        <end position="245"/>
    </location>
</feature>
<evidence type="ECO:0000256" key="2">
    <source>
        <dbReference type="SAM" id="Phobius"/>
    </source>
</evidence>
<gene>
    <name evidence="3" type="ORF">GCM10023322_56350</name>
</gene>
<name>A0ABP9SBD0_9ACTN</name>
<evidence type="ECO:0000313" key="4">
    <source>
        <dbReference type="Proteomes" id="UP001501570"/>
    </source>
</evidence>
<comment type="caution">
    <text evidence="3">The sequence shown here is derived from an EMBL/GenBank/DDBJ whole genome shotgun (WGS) entry which is preliminary data.</text>
</comment>
<keyword evidence="2" id="KW-0472">Membrane</keyword>
<feature type="transmembrane region" description="Helical" evidence="2">
    <location>
        <begin position="52"/>
        <end position="72"/>
    </location>
</feature>
<proteinExistence type="predicted"/>
<feature type="transmembrane region" description="Helical" evidence="2">
    <location>
        <begin position="251"/>
        <end position="269"/>
    </location>
</feature>
<feature type="region of interest" description="Disordered" evidence="1">
    <location>
        <begin position="337"/>
        <end position="361"/>
    </location>
</feature>
<dbReference type="EMBL" id="BAABJQ010000020">
    <property type="protein sequence ID" value="GAA5193737.1"/>
    <property type="molecule type" value="Genomic_DNA"/>
</dbReference>